<feature type="domain" description="C2H2-type" evidence="13">
    <location>
        <begin position="131"/>
        <end position="158"/>
    </location>
</feature>
<dbReference type="Gene3D" id="3.30.160.60">
    <property type="entry name" value="Classic Zinc Finger"/>
    <property type="match status" value="6"/>
</dbReference>
<evidence type="ECO:0000256" key="5">
    <source>
        <dbReference type="ARBA" id="ARBA00022737"/>
    </source>
</evidence>
<evidence type="ECO:0000256" key="6">
    <source>
        <dbReference type="ARBA" id="ARBA00022771"/>
    </source>
</evidence>
<comment type="similarity">
    <text evidence="3">Belongs to the krueppel C2H2-type zinc-finger protein family.</text>
</comment>
<keyword evidence="6 12" id="KW-0863">Zinc-finger</keyword>
<evidence type="ECO:0000259" key="13">
    <source>
        <dbReference type="PROSITE" id="PS50157"/>
    </source>
</evidence>
<keyword evidence="11" id="KW-0539">Nucleus</keyword>
<name>A0AAV2QFQ2_MEGNR</name>
<dbReference type="GO" id="GO:0005634">
    <property type="term" value="C:nucleus"/>
    <property type="evidence" value="ECO:0007669"/>
    <property type="project" value="UniProtKB-SubCell"/>
</dbReference>
<dbReference type="SUPFAM" id="SSF57667">
    <property type="entry name" value="beta-beta-alpha zinc fingers"/>
    <property type="match status" value="4"/>
</dbReference>
<evidence type="ECO:0000256" key="12">
    <source>
        <dbReference type="PROSITE-ProRule" id="PRU00042"/>
    </source>
</evidence>
<dbReference type="GO" id="GO:0000981">
    <property type="term" value="F:DNA-binding transcription factor activity, RNA polymerase II-specific"/>
    <property type="evidence" value="ECO:0007669"/>
    <property type="project" value="TreeGrafter"/>
</dbReference>
<dbReference type="PROSITE" id="PS50157">
    <property type="entry name" value="ZINC_FINGER_C2H2_2"/>
    <property type="match status" value="6"/>
</dbReference>
<feature type="domain" description="C2H2-type" evidence="13">
    <location>
        <begin position="47"/>
        <end position="74"/>
    </location>
</feature>
<keyword evidence="15" id="KW-1185">Reference proteome</keyword>
<feature type="domain" description="C2H2-type" evidence="13">
    <location>
        <begin position="103"/>
        <end position="130"/>
    </location>
</feature>
<evidence type="ECO:0000256" key="4">
    <source>
        <dbReference type="ARBA" id="ARBA00022723"/>
    </source>
</evidence>
<proteinExistence type="inferred from homology"/>
<dbReference type="PANTHER" id="PTHR23226">
    <property type="entry name" value="ZINC FINGER AND SCAN DOMAIN-CONTAINING"/>
    <property type="match status" value="1"/>
</dbReference>
<protein>
    <recommendedName>
        <fullName evidence="13">C2H2-type domain-containing protein</fullName>
    </recommendedName>
</protein>
<dbReference type="GO" id="GO:0000978">
    <property type="term" value="F:RNA polymerase II cis-regulatory region sequence-specific DNA binding"/>
    <property type="evidence" value="ECO:0007669"/>
    <property type="project" value="TreeGrafter"/>
</dbReference>
<dbReference type="FunFam" id="3.30.160.60:FF:000624">
    <property type="entry name" value="zinc finger protein 697"/>
    <property type="match status" value="1"/>
</dbReference>
<evidence type="ECO:0000256" key="2">
    <source>
        <dbReference type="ARBA" id="ARBA00004123"/>
    </source>
</evidence>
<evidence type="ECO:0000256" key="3">
    <source>
        <dbReference type="ARBA" id="ARBA00006991"/>
    </source>
</evidence>
<evidence type="ECO:0000313" key="14">
    <source>
        <dbReference type="EMBL" id="CAL4079605.1"/>
    </source>
</evidence>
<evidence type="ECO:0000313" key="15">
    <source>
        <dbReference type="Proteomes" id="UP001497623"/>
    </source>
</evidence>
<evidence type="ECO:0000256" key="9">
    <source>
        <dbReference type="ARBA" id="ARBA00023125"/>
    </source>
</evidence>
<organism evidence="14 15">
    <name type="scientific">Meganyctiphanes norvegica</name>
    <name type="common">Northern krill</name>
    <name type="synonym">Thysanopoda norvegica</name>
    <dbReference type="NCBI Taxonomy" id="48144"/>
    <lineage>
        <taxon>Eukaryota</taxon>
        <taxon>Metazoa</taxon>
        <taxon>Ecdysozoa</taxon>
        <taxon>Arthropoda</taxon>
        <taxon>Crustacea</taxon>
        <taxon>Multicrustacea</taxon>
        <taxon>Malacostraca</taxon>
        <taxon>Eumalacostraca</taxon>
        <taxon>Eucarida</taxon>
        <taxon>Euphausiacea</taxon>
        <taxon>Euphausiidae</taxon>
        <taxon>Meganyctiphanes</taxon>
    </lineage>
</organism>
<feature type="domain" description="C2H2-type" evidence="13">
    <location>
        <begin position="159"/>
        <end position="182"/>
    </location>
</feature>
<dbReference type="AlphaFoldDB" id="A0AAV2QFQ2"/>
<keyword evidence="9" id="KW-0238">DNA-binding</keyword>
<dbReference type="InterPro" id="IPR036236">
    <property type="entry name" value="Znf_C2H2_sf"/>
</dbReference>
<keyword evidence="5" id="KW-0677">Repeat</keyword>
<dbReference type="PANTHER" id="PTHR23226:SF240">
    <property type="entry name" value="GASTRULA ZINC FINGER PROTEIN XLCGF26.1-LIKE-RELATED"/>
    <property type="match status" value="1"/>
</dbReference>
<dbReference type="EMBL" id="CAXKWB010005735">
    <property type="protein sequence ID" value="CAL4079605.1"/>
    <property type="molecule type" value="Genomic_DNA"/>
</dbReference>
<evidence type="ECO:0000256" key="7">
    <source>
        <dbReference type="ARBA" id="ARBA00022833"/>
    </source>
</evidence>
<dbReference type="Pfam" id="PF13894">
    <property type="entry name" value="zf-C2H2_4"/>
    <property type="match status" value="1"/>
</dbReference>
<comment type="subcellular location">
    <subcellularLocation>
        <location evidence="2">Nucleus</location>
    </subcellularLocation>
</comment>
<dbReference type="SMART" id="SM00355">
    <property type="entry name" value="ZnF_C2H2"/>
    <property type="match status" value="7"/>
</dbReference>
<evidence type="ECO:0000256" key="10">
    <source>
        <dbReference type="ARBA" id="ARBA00023163"/>
    </source>
</evidence>
<evidence type="ECO:0000256" key="1">
    <source>
        <dbReference type="ARBA" id="ARBA00003767"/>
    </source>
</evidence>
<dbReference type="Proteomes" id="UP001497623">
    <property type="component" value="Unassembled WGS sequence"/>
</dbReference>
<keyword evidence="10" id="KW-0804">Transcription</keyword>
<keyword evidence="8" id="KW-0805">Transcription regulation</keyword>
<keyword evidence="7" id="KW-0862">Zinc</keyword>
<dbReference type="InterPro" id="IPR013087">
    <property type="entry name" value="Znf_C2H2_type"/>
</dbReference>
<dbReference type="PROSITE" id="PS00028">
    <property type="entry name" value="ZINC_FINGER_C2H2_1"/>
    <property type="match status" value="7"/>
</dbReference>
<dbReference type="Pfam" id="PF00096">
    <property type="entry name" value="zf-C2H2"/>
    <property type="match status" value="6"/>
</dbReference>
<keyword evidence="4" id="KW-0479">Metal-binding</keyword>
<reference evidence="14 15" key="1">
    <citation type="submission" date="2024-05" db="EMBL/GenBank/DDBJ databases">
        <authorList>
            <person name="Wallberg A."/>
        </authorList>
    </citation>
    <scope>NUCLEOTIDE SEQUENCE [LARGE SCALE GENOMIC DNA]</scope>
</reference>
<dbReference type="GO" id="GO:0008270">
    <property type="term" value="F:zinc ion binding"/>
    <property type="evidence" value="ECO:0007669"/>
    <property type="project" value="UniProtKB-KW"/>
</dbReference>
<accession>A0AAV2QFQ2</accession>
<dbReference type="FunFam" id="3.30.160.60:FF:000097">
    <property type="entry name" value="Zinc finger protein"/>
    <property type="match status" value="1"/>
</dbReference>
<dbReference type="FunFam" id="3.30.160.60:FF:001156">
    <property type="entry name" value="Zinc finger protein 407"/>
    <property type="match status" value="3"/>
</dbReference>
<evidence type="ECO:0000256" key="11">
    <source>
        <dbReference type="ARBA" id="ARBA00023242"/>
    </source>
</evidence>
<sequence>MSSRQLILPKRARTGMKPYKCNQCDKDFSTKLNLEEHMSMHTGVRPYSCNHCEMDFPRKNYLKYHMQVHHGEKPYKCNQCDKDFSSKVNLEGHMTMHTGEKPYSCNHCDMDFSRKNYLKYHMKVHHGEKPYKCNQCDKAFYRKYHLEYHMQIHNGGKLYQCTQCDQSFPSLRFLNKHLSRHSQSINPISDIFVCHVCFKTIKTKEDLDIHLITHGISVIASSQDLSITNLSNTARENKKLHKMDSNLDLISEKKKVEILKPEQNESSVPEYQHLIKVKQELEEEVIDDVEVKVEDFLDIMNSMKQDLDDNVVNVKGED</sequence>
<feature type="domain" description="C2H2-type" evidence="13">
    <location>
        <begin position="75"/>
        <end position="102"/>
    </location>
</feature>
<comment type="caution">
    <text evidence="14">The sequence shown here is derived from an EMBL/GenBank/DDBJ whole genome shotgun (WGS) entry which is preliminary data.</text>
</comment>
<gene>
    <name evidence="14" type="ORF">MNOR_LOCUS11065</name>
</gene>
<evidence type="ECO:0000256" key="8">
    <source>
        <dbReference type="ARBA" id="ARBA00023015"/>
    </source>
</evidence>
<feature type="domain" description="C2H2-type" evidence="13">
    <location>
        <begin position="19"/>
        <end position="46"/>
    </location>
</feature>
<comment type="function">
    <text evidence="1">May be involved in transcriptional regulation.</text>
</comment>